<protein>
    <recommendedName>
        <fullName evidence="1">ribose-5-phosphate isomerase</fullName>
        <ecNumber evidence="1">5.3.1.6</ecNumber>
    </recommendedName>
    <alternativeName>
        <fullName evidence="3">Phosphoriboisomerase</fullName>
    </alternativeName>
</protein>
<organism evidence="4 5">
    <name type="scientific">Candidatus Iainarchaeum sp</name>
    <dbReference type="NCBI Taxonomy" id="3101447"/>
    <lineage>
        <taxon>Archaea</taxon>
        <taxon>Candidatus Iainarchaeota</taxon>
        <taxon>Candidatus Iainarchaeia</taxon>
        <taxon>Candidatus Iainarchaeales</taxon>
        <taxon>Candidatus Iainarchaeaceae</taxon>
        <taxon>Candidatus Iainarchaeum</taxon>
    </lineage>
</organism>
<evidence type="ECO:0000256" key="1">
    <source>
        <dbReference type="ARBA" id="ARBA00011959"/>
    </source>
</evidence>
<reference evidence="5" key="1">
    <citation type="journal article" date="2020" name="bioRxiv">
        <title>A rank-normalized archaeal taxonomy based on genome phylogeny resolves widespread incomplete and uneven classifications.</title>
        <authorList>
            <person name="Rinke C."/>
            <person name="Chuvochina M."/>
            <person name="Mussig A.J."/>
            <person name="Chaumeil P.-A."/>
            <person name="Waite D.W."/>
            <person name="Whitman W.B."/>
            <person name="Parks D.H."/>
            <person name="Hugenholtz P."/>
        </authorList>
    </citation>
    <scope>NUCLEOTIDE SEQUENCE [LARGE SCALE GENOMIC DNA]</scope>
</reference>
<dbReference type="EMBL" id="DUGC01000070">
    <property type="protein sequence ID" value="HIH09918.1"/>
    <property type="molecule type" value="Genomic_DNA"/>
</dbReference>
<evidence type="ECO:0000256" key="2">
    <source>
        <dbReference type="ARBA" id="ARBA00023235"/>
    </source>
</evidence>
<dbReference type="GO" id="GO:0006014">
    <property type="term" value="P:D-ribose metabolic process"/>
    <property type="evidence" value="ECO:0007669"/>
    <property type="project" value="TreeGrafter"/>
</dbReference>
<dbReference type="InterPro" id="IPR004788">
    <property type="entry name" value="Ribose5P_isomerase_type_A"/>
</dbReference>
<dbReference type="PANTHER" id="PTHR11934:SF0">
    <property type="entry name" value="RIBOSE-5-PHOSPHATE ISOMERASE"/>
    <property type="match status" value="1"/>
</dbReference>
<dbReference type="GO" id="GO:0004751">
    <property type="term" value="F:ribose-5-phosphate isomerase activity"/>
    <property type="evidence" value="ECO:0007669"/>
    <property type="project" value="UniProtKB-EC"/>
</dbReference>
<dbReference type="Gene3D" id="3.40.50.1360">
    <property type="match status" value="1"/>
</dbReference>
<name>A0A7J4IWV6_9ARCH</name>
<dbReference type="InterPro" id="IPR037171">
    <property type="entry name" value="NagB/RpiA_transferase-like"/>
</dbReference>
<comment type="caution">
    <text evidence="4">The sequence shown here is derived from an EMBL/GenBank/DDBJ whole genome shotgun (WGS) entry which is preliminary data.</text>
</comment>
<dbReference type="PANTHER" id="PTHR11934">
    <property type="entry name" value="RIBOSE-5-PHOSPHATE ISOMERASE"/>
    <property type="match status" value="1"/>
</dbReference>
<dbReference type="AlphaFoldDB" id="A0A7J4IWV6"/>
<dbReference type="GO" id="GO:0009052">
    <property type="term" value="P:pentose-phosphate shunt, non-oxidative branch"/>
    <property type="evidence" value="ECO:0007669"/>
    <property type="project" value="InterPro"/>
</dbReference>
<sequence length="169" mass="19087">MRMAAIVSSLSLPIADINEREVDVAIEFVDQIDGDFNFIKRHSSSFVRDKMIAQSAGILVAVADEKAMVKKLRGMIPFEVATFGWNRTRNQLDALGSARRRMNGELPFKTETGHYVIDVEIDNIFSYDDLEFETKQIPGVLETGLFVGFADKIVLHGKKIQLMSRTEFK</sequence>
<dbReference type="SUPFAM" id="SSF75445">
    <property type="entry name" value="D-ribose-5-phosphate isomerase (RpiA), lid domain"/>
    <property type="match status" value="1"/>
</dbReference>
<dbReference type="GO" id="GO:0005829">
    <property type="term" value="C:cytosol"/>
    <property type="evidence" value="ECO:0007669"/>
    <property type="project" value="TreeGrafter"/>
</dbReference>
<dbReference type="Proteomes" id="UP000565078">
    <property type="component" value="Unassembled WGS sequence"/>
</dbReference>
<dbReference type="Gene3D" id="3.30.70.260">
    <property type="match status" value="1"/>
</dbReference>
<accession>A0A7J4IWV6</accession>
<evidence type="ECO:0000256" key="3">
    <source>
        <dbReference type="ARBA" id="ARBA00029734"/>
    </source>
</evidence>
<dbReference type="Pfam" id="PF06026">
    <property type="entry name" value="Rib_5-P_isom_A"/>
    <property type="match status" value="1"/>
</dbReference>
<dbReference type="EC" id="5.3.1.6" evidence="1"/>
<evidence type="ECO:0000313" key="4">
    <source>
        <dbReference type="EMBL" id="HIH09918.1"/>
    </source>
</evidence>
<gene>
    <name evidence="4" type="ORF">HA254_04595</name>
</gene>
<dbReference type="SUPFAM" id="SSF100950">
    <property type="entry name" value="NagB/RpiA/CoA transferase-like"/>
    <property type="match status" value="1"/>
</dbReference>
<evidence type="ECO:0000313" key="5">
    <source>
        <dbReference type="Proteomes" id="UP000565078"/>
    </source>
</evidence>
<proteinExistence type="predicted"/>
<keyword evidence="2 4" id="KW-0413">Isomerase</keyword>